<accession>A0ABR3SUH3</accession>
<dbReference type="PANTHER" id="PTHR33112:SF12">
    <property type="entry name" value="HETEROKARYON INCOMPATIBILITY DOMAIN-CONTAINING PROTEIN"/>
    <property type="match status" value="1"/>
</dbReference>
<evidence type="ECO:0000259" key="1">
    <source>
        <dbReference type="Pfam" id="PF06985"/>
    </source>
</evidence>
<evidence type="ECO:0000313" key="2">
    <source>
        <dbReference type="EMBL" id="KAL1629256.1"/>
    </source>
</evidence>
<organism evidence="2 3">
    <name type="scientific">Neofusicoccum ribis</name>
    <dbReference type="NCBI Taxonomy" id="45134"/>
    <lineage>
        <taxon>Eukaryota</taxon>
        <taxon>Fungi</taxon>
        <taxon>Dikarya</taxon>
        <taxon>Ascomycota</taxon>
        <taxon>Pezizomycotina</taxon>
        <taxon>Dothideomycetes</taxon>
        <taxon>Dothideomycetes incertae sedis</taxon>
        <taxon>Botryosphaeriales</taxon>
        <taxon>Botryosphaeriaceae</taxon>
        <taxon>Neofusicoccum</taxon>
    </lineage>
</organism>
<protein>
    <recommendedName>
        <fullName evidence="1">Heterokaryon incompatibility domain-containing protein</fullName>
    </recommendedName>
</protein>
<dbReference type="PANTHER" id="PTHR33112">
    <property type="entry name" value="DOMAIN PROTEIN, PUTATIVE-RELATED"/>
    <property type="match status" value="1"/>
</dbReference>
<feature type="domain" description="Heterokaryon incompatibility" evidence="1">
    <location>
        <begin position="20"/>
        <end position="165"/>
    </location>
</feature>
<dbReference type="Pfam" id="PF06985">
    <property type="entry name" value="HET"/>
    <property type="match status" value="1"/>
</dbReference>
<reference evidence="2 3" key="1">
    <citation type="submission" date="2024-02" db="EMBL/GenBank/DDBJ databases">
        <title>De novo assembly and annotation of 12 fungi associated with fruit tree decline syndrome in Ontario, Canada.</title>
        <authorList>
            <person name="Sulman M."/>
            <person name="Ellouze W."/>
            <person name="Ilyukhin E."/>
        </authorList>
    </citation>
    <scope>NUCLEOTIDE SEQUENCE [LARGE SCALE GENOMIC DNA]</scope>
    <source>
        <strain evidence="2 3">M1-105</strain>
    </source>
</reference>
<comment type="caution">
    <text evidence="2">The sequence shown here is derived from an EMBL/GenBank/DDBJ whole genome shotgun (WGS) entry which is preliminary data.</text>
</comment>
<dbReference type="InterPro" id="IPR010730">
    <property type="entry name" value="HET"/>
</dbReference>
<dbReference type="EMBL" id="JAJVDC020000055">
    <property type="protein sequence ID" value="KAL1629256.1"/>
    <property type="molecule type" value="Genomic_DNA"/>
</dbReference>
<sequence>MRLIDTAEDRVVLAPQDCSYCILSYVWGHSNFQRLKKANLDQLMIKGALQHVDLPKTIADAIQASKMLGERYLWVDSLCICQDDVLEKTFQIQRMDKIYSQSTLTIVALDQNHADGGLWRDGSGNGRSQQTVESICGLRFICSGPPIDAVLDSSTWIQRAWTYQEYALSRRLLFFTEYQAYYSCEKSACAEDYVHRVYGDGVQQMQCFKNDEGLHRWFEAANYPTMWPVLLREYSKRHLTFDSDGLHAVSGVLENFSRGIEDGFLCGLPVSVLFEASMRWYASAPLRRRGPTADGEDFPSWSWVGWVGEVAYEDYEESDAILDARVISEWALEHCDGVLRSTDLHFPSASGRLVSPSSEEDLERAKEALRQIETGILHFKTMSAMFAVEETCWNQFVFSNDYDCEYSGLYKVFDKDSWVGSIHLEHAVAKELSVGLGALHEFIVLSKSGGRLQPLKVPVRPLDDDVDDVPLYSENLLEEYGCDVYNVMLVSWEEGVAFRRGIGQIHKASFEHASWALKDVKLG</sequence>
<keyword evidence="3" id="KW-1185">Reference proteome</keyword>
<dbReference type="Proteomes" id="UP001521116">
    <property type="component" value="Unassembled WGS sequence"/>
</dbReference>
<name>A0ABR3SUH3_9PEZI</name>
<evidence type="ECO:0000313" key="3">
    <source>
        <dbReference type="Proteomes" id="UP001521116"/>
    </source>
</evidence>
<gene>
    <name evidence="2" type="ORF">SLS56_005480</name>
</gene>
<proteinExistence type="predicted"/>